<keyword evidence="2" id="KW-0472">Membrane</keyword>
<feature type="compositionally biased region" description="Pro residues" evidence="1">
    <location>
        <begin position="1"/>
        <end position="34"/>
    </location>
</feature>
<comment type="caution">
    <text evidence="4">The sequence shown here is derived from an EMBL/GenBank/DDBJ whole genome shotgun (WGS) entry which is preliminary data.</text>
</comment>
<feature type="compositionally biased region" description="Gly residues" evidence="1">
    <location>
        <begin position="198"/>
        <end position="213"/>
    </location>
</feature>
<evidence type="ECO:0000313" key="5">
    <source>
        <dbReference type="Proteomes" id="UP001431313"/>
    </source>
</evidence>
<keyword evidence="2" id="KW-1133">Transmembrane helix</keyword>
<dbReference type="InterPro" id="IPR002372">
    <property type="entry name" value="PQQ_rpt_dom"/>
</dbReference>
<feature type="region of interest" description="Disordered" evidence="1">
    <location>
        <begin position="183"/>
        <end position="235"/>
    </location>
</feature>
<keyword evidence="5" id="KW-1185">Reference proteome</keyword>
<feature type="transmembrane region" description="Helical" evidence="2">
    <location>
        <begin position="163"/>
        <end position="182"/>
    </location>
</feature>
<evidence type="ECO:0000259" key="3">
    <source>
        <dbReference type="Pfam" id="PF13360"/>
    </source>
</evidence>
<evidence type="ECO:0000313" key="4">
    <source>
        <dbReference type="EMBL" id="MCS0637827.1"/>
    </source>
</evidence>
<name>A0ABT2CK86_9ACTN</name>
<feature type="region of interest" description="Disordered" evidence="1">
    <location>
        <begin position="1"/>
        <end position="155"/>
    </location>
</feature>
<evidence type="ECO:0000256" key="1">
    <source>
        <dbReference type="SAM" id="MobiDB-lite"/>
    </source>
</evidence>
<accession>A0ABT2CK86</accession>
<dbReference type="SUPFAM" id="SSF50998">
    <property type="entry name" value="Quinoprotein alcohol dehydrogenase-like"/>
    <property type="match status" value="1"/>
</dbReference>
<protein>
    <submittedName>
        <fullName evidence="4">PQQ-like beta-propeller repeat protein</fullName>
    </submittedName>
</protein>
<reference evidence="4" key="1">
    <citation type="submission" date="2022-08" db="EMBL/GenBank/DDBJ databases">
        <authorList>
            <person name="Somphong A."/>
            <person name="Phongsopitanun W."/>
        </authorList>
    </citation>
    <scope>NUCLEOTIDE SEQUENCE</scope>
    <source>
        <strain evidence="4">LP05-1</strain>
    </source>
</reference>
<feature type="compositionally biased region" description="Low complexity" evidence="1">
    <location>
        <begin position="103"/>
        <end position="124"/>
    </location>
</feature>
<dbReference type="EMBL" id="JANUGQ010000017">
    <property type="protein sequence ID" value="MCS0637827.1"/>
    <property type="molecule type" value="Genomic_DNA"/>
</dbReference>
<dbReference type="InterPro" id="IPR015943">
    <property type="entry name" value="WD40/YVTN_repeat-like_dom_sf"/>
</dbReference>
<feature type="domain" description="Pyrrolo-quinoline quinone repeat" evidence="3">
    <location>
        <begin position="315"/>
        <end position="540"/>
    </location>
</feature>
<dbReference type="Proteomes" id="UP001431313">
    <property type="component" value="Unassembled WGS sequence"/>
</dbReference>
<evidence type="ECO:0000256" key="2">
    <source>
        <dbReference type="SAM" id="Phobius"/>
    </source>
</evidence>
<proteinExistence type="predicted"/>
<feature type="compositionally biased region" description="Pro residues" evidence="1">
    <location>
        <begin position="43"/>
        <end position="60"/>
    </location>
</feature>
<feature type="compositionally biased region" description="Gly residues" evidence="1">
    <location>
        <begin position="126"/>
        <end position="137"/>
    </location>
</feature>
<gene>
    <name evidence="4" type="ORF">NX801_19595</name>
</gene>
<dbReference type="InterPro" id="IPR011047">
    <property type="entry name" value="Quinoprotein_ADH-like_sf"/>
</dbReference>
<feature type="compositionally biased region" description="Basic and acidic residues" evidence="1">
    <location>
        <begin position="217"/>
        <end position="227"/>
    </location>
</feature>
<dbReference type="RefSeq" id="WP_258789091.1">
    <property type="nucleotide sequence ID" value="NZ_JANUGQ010000017.1"/>
</dbReference>
<dbReference type="Gene3D" id="2.130.10.10">
    <property type="entry name" value="YVTN repeat-like/Quinoprotein amine dehydrogenase"/>
    <property type="match status" value="2"/>
</dbReference>
<dbReference type="Pfam" id="PF13360">
    <property type="entry name" value="PQQ_2"/>
    <property type="match status" value="1"/>
</dbReference>
<sequence length="641" mass="65752">MTQPPPPPNQPPHQPPAQPPPPPPAQPPAPPAQPPQGGFGAPQDPPPGGFGAPTAPPEDPGPGYGYPQAPPPPGGAGYGYPHPAAPGPQAPYGQPGQQPPYGQPGQNTYGQQPYGGPAPQQPYGGQPPGHGPGGYGYGHPTAPVPAAGPQGSGGKKLSTQMQIVIAAAVAVVLIVGAGVWYADSGDSGNRAEATGSAGTTGGADGSTGGGGSAKDGPGQEKAPDDTAAKIGVQLPPPPITDLTGVMGSWLTEKAYVKPSVDSVVAYDRDKGTPLWTLTLPGQVCAASRHVRDGRTAIAFEATKRVPPKNYQPCTEVGAIDLATGKLLWSKSVSGGTGGDEKVRFDEVTVGASTVAAGGTKGGAAWDLATGKEHWRPQVNAESCYDMGYGGGEALVAARKCGPYGSQYVVVQNLDPVSGAPLSSYKMPAGVEYAGVVSTKPLVVAADVGDTAGDGSSISDFFSIDEKTGKLKAKIAADADRYDAECGSTEVEECNRVVVGNGRLYLPTERHEGGGEYGDTNEIVSFDLTTGKPTTDKAEAGDRYSMFPLRMDGGNVIAYKMAPYDKGGQVVSIDGGTFKQTLLMENASDEASRNAERSFSLEDAEIRYGDGRLFISKSLLSRPSPVADSSRKVYMALGYTTH</sequence>
<organism evidence="4 5">
    <name type="scientific">Streptomyces pyxinae</name>
    <dbReference type="NCBI Taxonomy" id="2970734"/>
    <lineage>
        <taxon>Bacteria</taxon>
        <taxon>Bacillati</taxon>
        <taxon>Actinomycetota</taxon>
        <taxon>Actinomycetes</taxon>
        <taxon>Kitasatosporales</taxon>
        <taxon>Streptomycetaceae</taxon>
        <taxon>Streptomyces</taxon>
    </lineage>
</organism>
<keyword evidence="2" id="KW-0812">Transmembrane</keyword>